<proteinExistence type="inferred from homology"/>
<comment type="similarity">
    <text evidence="2">Belongs to the rad17/RAD24 family.</text>
</comment>
<evidence type="ECO:0000256" key="5">
    <source>
        <dbReference type="ARBA" id="ARBA00022840"/>
    </source>
</evidence>
<accession>A0A1B6CHY6</accession>
<dbReference type="SUPFAM" id="SSF52540">
    <property type="entry name" value="P-loop containing nucleoside triphosphate hydrolases"/>
    <property type="match status" value="1"/>
</dbReference>
<evidence type="ECO:0000313" key="8">
    <source>
        <dbReference type="EMBL" id="JAS13010.1"/>
    </source>
</evidence>
<reference evidence="8" key="1">
    <citation type="submission" date="2015-12" db="EMBL/GenBank/DDBJ databases">
        <title>De novo transcriptome assembly of four potential Pierce s Disease insect vectors from Arizona vineyards.</title>
        <authorList>
            <person name="Tassone E.E."/>
        </authorList>
    </citation>
    <scope>NUCLEOTIDE SEQUENCE</scope>
</reference>
<keyword evidence="7" id="KW-0131">Cell cycle</keyword>
<keyword evidence="3" id="KW-0547">Nucleotide-binding</keyword>
<dbReference type="PANTHER" id="PTHR12172:SF0">
    <property type="entry name" value="CELL CYCLE CHECKPOINT PROTEIN RAD17"/>
    <property type="match status" value="1"/>
</dbReference>
<name>A0A1B6CHY6_9HEMI</name>
<dbReference type="AlphaFoldDB" id="A0A1B6CHY6"/>
<evidence type="ECO:0000256" key="3">
    <source>
        <dbReference type="ARBA" id="ARBA00022741"/>
    </source>
</evidence>
<dbReference type="PANTHER" id="PTHR12172">
    <property type="entry name" value="CELL CYCLE CHECKPOINT PROTEIN RAD17"/>
    <property type="match status" value="1"/>
</dbReference>
<dbReference type="Pfam" id="PF03215">
    <property type="entry name" value="Rad17"/>
    <property type="match status" value="1"/>
</dbReference>
<dbReference type="GO" id="GO:0033314">
    <property type="term" value="P:mitotic DNA replication checkpoint signaling"/>
    <property type="evidence" value="ECO:0007669"/>
    <property type="project" value="TreeGrafter"/>
</dbReference>
<keyword evidence="6" id="KW-0539">Nucleus</keyword>
<keyword evidence="4" id="KW-0227">DNA damage</keyword>
<evidence type="ECO:0000256" key="1">
    <source>
        <dbReference type="ARBA" id="ARBA00004123"/>
    </source>
</evidence>
<dbReference type="GO" id="GO:0000077">
    <property type="term" value="P:DNA damage checkpoint signaling"/>
    <property type="evidence" value="ECO:0007669"/>
    <property type="project" value="TreeGrafter"/>
</dbReference>
<evidence type="ECO:0000256" key="6">
    <source>
        <dbReference type="ARBA" id="ARBA00023242"/>
    </source>
</evidence>
<comment type="subcellular location">
    <subcellularLocation>
        <location evidence="1">Nucleus</location>
    </subcellularLocation>
</comment>
<dbReference type="GO" id="GO:0005524">
    <property type="term" value="F:ATP binding"/>
    <property type="evidence" value="ECO:0007669"/>
    <property type="project" value="UniProtKB-KW"/>
</dbReference>
<gene>
    <name evidence="8" type="ORF">g.5363</name>
</gene>
<keyword evidence="5" id="KW-0067">ATP-binding</keyword>
<evidence type="ECO:0000256" key="4">
    <source>
        <dbReference type="ARBA" id="ARBA00022763"/>
    </source>
</evidence>
<protein>
    <recommendedName>
        <fullName evidence="9">AAA+ ATPase domain-containing protein</fullName>
    </recommendedName>
</protein>
<sequence>MDWVIPIFEDNNCIPAPKKPRLDTFDNNIVEKVISSSRVSSIKLDSWVNRHRPKTVDDLVVNSRKIEELKLWLNKSFNNYDSKILVITGPTGCGKSVTLQVLCKLYGLQIIEWITPLDTTIHHGSGNSDGYISFKNPSEVFLDFLIRATKYSNILNNSVNNCDKLIYVKDLPNIFVNKPSIFHDVISEFSENHLKTPVVFVLSDGALQRNLFPNELKIKCKISTINFNPIVHSSTLKALQKIVDKEKNMKTVTTVPSKTVLSDISSCCDGDLRNAILKLYFNIFSTGCAQLNKGEPRDKKGKLLKTSVDMDKKLDIFHGIGRVLYPKKENVVSDPKCEVTTNYKFTHSPRNIIDMYSTQPNFFTGFLQENYLSTFTDIKHVSFGADKLAIADLLLGQWKEKDLSHVYGLSVAVQGLMVANKSPLREWNPMNKSNTYKTNKEYENNSLRIRNIFPEFQTTPRDTFLDVVPFLKIFQSYYTDEQLMYIKDHSFK</sequence>
<dbReference type="Gene3D" id="3.40.50.300">
    <property type="entry name" value="P-loop containing nucleotide triphosphate hydrolases"/>
    <property type="match status" value="1"/>
</dbReference>
<dbReference type="GO" id="GO:0003689">
    <property type="term" value="F:DNA clamp loader activity"/>
    <property type="evidence" value="ECO:0007669"/>
    <property type="project" value="TreeGrafter"/>
</dbReference>
<organism evidence="8">
    <name type="scientific">Clastoptera arizonana</name>
    <name type="common">Arizona spittle bug</name>
    <dbReference type="NCBI Taxonomy" id="38151"/>
    <lineage>
        <taxon>Eukaryota</taxon>
        <taxon>Metazoa</taxon>
        <taxon>Ecdysozoa</taxon>
        <taxon>Arthropoda</taxon>
        <taxon>Hexapoda</taxon>
        <taxon>Insecta</taxon>
        <taxon>Pterygota</taxon>
        <taxon>Neoptera</taxon>
        <taxon>Paraneoptera</taxon>
        <taxon>Hemiptera</taxon>
        <taxon>Auchenorrhyncha</taxon>
        <taxon>Cercopoidea</taxon>
        <taxon>Clastopteridae</taxon>
        <taxon>Clastoptera</taxon>
    </lineage>
</organism>
<dbReference type="GO" id="GO:0006281">
    <property type="term" value="P:DNA repair"/>
    <property type="evidence" value="ECO:0007669"/>
    <property type="project" value="InterPro"/>
</dbReference>
<evidence type="ECO:0008006" key="9">
    <source>
        <dbReference type="Google" id="ProtNLM"/>
    </source>
</evidence>
<evidence type="ECO:0000256" key="2">
    <source>
        <dbReference type="ARBA" id="ARBA00006168"/>
    </source>
</evidence>
<dbReference type="GO" id="GO:0003682">
    <property type="term" value="F:chromatin binding"/>
    <property type="evidence" value="ECO:0007669"/>
    <property type="project" value="TreeGrafter"/>
</dbReference>
<dbReference type="InterPro" id="IPR004582">
    <property type="entry name" value="Checkpoint_prot_Rad17_Rad24"/>
</dbReference>
<evidence type="ECO:0000256" key="7">
    <source>
        <dbReference type="ARBA" id="ARBA00023306"/>
    </source>
</evidence>
<dbReference type="GO" id="GO:0005634">
    <property type="term" value="C:nucleus"/>
    <property type="evidence" value="ECO:0007669"/>
    <property type="project" value="UniProtKB-SubCell"/>
</dbReference>
<dbReference type="InterPro" id="IPR027417">
    <property type="entry name" value="P-loop_NTPase"/>
</dbReference>
<dbReference type="EMBL" id="GEDC01024288">
    <property type="protein sequence ID" value="JAS13010.1"/>
    <property type="molecule type" value="Transcribed_RNA"/>
</dbReference>